<name>A0A9D1H2X4_9FIRM</name>
<reference evidence="1" key="1">
    <citation type="submission" date="2020-10" db="EMBL/GenBank/DDBJ databases">
        <authorList>
            <person name="Gilroy R."/>
        </authorList>
    </citation>
    <scope>NUCLEOTIDE SEQUENCE</scope>
    <source>
        <strain evidence="1">CHK181-108</strain>
    </source>
</reference>
<dbReference type="Pfam" id="PF05973">
    <property type="entry name" value="Gp49"/>
    <property type="match status" value="1"/>
</dbReference>
<evidence type="ECO:0000313" key="1">
    <source>
        <dbReference type="EMBL" id="HIT84544.1"/>
    </source>
</evidence>
<evidence type="ECO:0000313" key="2">
    <source>
        <dbReference type="Proteomes" id="UP000824165"/>
    </source>
</evidence>
<dbReference type="InterPro" id="IPR009241">
    <property type="entry name" value="HigB-like"/>
</dbReference>
<gene>
    <name evidence="1" type="ORF">IAA60_01430</name>
</gene>
<dbReference type="AlphaFoldDB" id="A0A9D1H2X4"/>
<dbReference type="EMBL" id="DVLU01000011">
    <property type="protein sequence ID" value="HIT84544.1"/>
    <property type="molecule type" value="Genomic_DNA"/>
</dbReference>
<reference evidence="1" key="2">
    <citation type="journal article" date="2021" name="PeerJ">
        <title>Extensive microbial diversity within the chicken gut microbiome revealed by metagenomics and culture.</title>
        <authorList>
            <person name="Gilroy R."/>
            <person name="Ravi A."/>
            <person name="Getino M."/>
            <person name="Pursley I."/>
            <person name="Horton D.L."/>
            <person name="Alikhan N.F."/>
            <person name="Baker D."/>
            <person name="Gharbi K."/>
            <person name="Hall N."/>
            <person name="Watson M."/>
            <person name="Adriaenssens E.M."/>
            <person name="Foster-Nyarko E."/>
            <person name="Jarju S."/>
            <person name="Secka A."/>
            <person name="Antonio M."/>
            <person name="Oren A."/>
            <person name="Chaudhuri R.R."/>
            <person name="La Ragione R."/>
            <person name="Hildebrand F."/>
            <person name="Pallen M.J."/>
        </authorList>
    </citation>
    <scope>NUCLEOTIDE SEQUENCE</scope>
    <source>
        <strain evidence="1">CHK181-108</strain>
    </source>
</reference>
<protein>
    <submittedName>
        <fullName evidence="1">Type II toxin-antitoxin system RelE/ParE family toxin</fullName>
    </submittedName>
</protein>
<organism evidence="1 2">
    <name type="scientific">Candidatus Ornithomonoglobus intestinigallinarum</name>
    <dbReference type="NCBI Taxonomy" id="2840894"/>
    <lineage>
        <taxon>Bacteria</taxon>
        <taxon>Bacillati</taxon>
        <taxon>Bacillota</taxon>
        <taxon>Clostridia</taxon>
        <taxon>Candidatus Ornithomonoglobus</taxon>
    </lineage>
</organism>
<proteinExistence type="predicted"/>
<dbReference type="Proteomes" id="UP000824165">
    <property type="component" value="Unassembled WGS sequence"/>
</dbReference>
<comment type="caution">
    <text evidence="1">The sequence shown here is derived from an EMBL/GenBank/DDBJ whole genome shotgun (WGS) entry which is preliminary data.</text>
</comment>
<sequence>MYDIIFYDDERGREPVREYLDSLKEKSLTNKDARINLRKTVAYIDALAEYGTRIGAPVTKHLDGEIWELRPLANRILYAYFKDNKFILLHHFVKKSQKTPKKEIEQAKRNLESYMERYGD</sequence>
<accession>A0A9D1H2X4</accession>